<dbReference type="EMBL" id="JAWDJX010000009">
    <property type="protein sequence ID" value="KAK3055212.1"/>
    <property type="molecule type" value="Genomic_DNA"/>
</dbReference>
<evidence type="ECO:0000313" key="5">
    <source>
        <dbReference type="EMBL" id="KAK3055212.1"/>
    </source>
</evidence>
<gene>
    <name evidence="5" type="ORF">LTR09_003765</name>
</gene>
<dbReference type="InterPro" id="IPR049900">
    <property type="entry name" value="PKS_mFAS_DH"/>
</dbReference>
<feature type="domain" description="PKS/mFAS DH" evidence="4">
    <location>
        <begin position="25"/>
        <end position="348"/>
    </location>
</feature>
<proteinExistence type="predicted"/>
<sequence>MSKTSTMPPATTTLKVPKYLSPSCQQVVEEDFTATTARVLIHSKLGDPKLWPSIEQHICNGAALVSSGHYADMAAVVGEYIWRAYRGRDAEIPGINVGNMEVTKTYIAQEPQPPEGQWLEMETVLQVPDNSSGDIIDATIHSTFRKIKPDGKKVEDLAECTIQFEFYYNWLGEWSNQTGLLKTKIANLRTRARTETSGDVQLMHTKKAYDLFRSFVDYGPKYQNMAEVVCDMKALEATSRLELQTDPGHDYLGPYYLDASCHVSGFVCNTADEDIKKNAYISHGFDAMKITPRFRPYPGANIENYCHMKPLPQDSSILEGHVYILQDGEVVGLWEGVRFKKIPRRILNVFLPPRKR</sequence>
<evidence type="ECO:0000259" key="4">
    <source>
        <dbReference type="PROSITE" id="PS52019"/>
    </source>
</evidence>
<evidence type="ECO:0000313" key="6">
    <source>
        <dbReference type="Proteomes" id="UP001271007"/>
    </source>
</evidence>
<evidence type="ECO:0000256" key="3">
    <source>
        <dbReference type="PROSITE-ProRule" id="PRU01363"/>
    </source>
</evidence>
<evidence type="ECO:0000256" key="1">
    <source>
        <dbReference type="ARBA" id="ARBA00022450"/>
    </source>
</evidence>
<reference evidence="5" key="1">
    <citation type="submission" date="2023-04" db="EMBL/GenBank/DDBJ databases">
        <title>Black Yeasts Isolated from many extreme environments.</title>
        <authorList>
            <person name="Coleine C."/>
            <person name="Stajich J.E."/>
            <person name="Selbmann L."/>
        </authorList>
    </citation>
    <scope>NUCLEOTIDE SEQUENCE</scope>
    <source>
        <strain evidence="5">CCFEE 5312</strain>
    </source>
</reference>
<protein>
    <recommendedName>
        <fullName evidence="4">PKS/mFAS DH domain-containing protein</fullName>
    </recommendedName>
</protein>
<name>A0AAJ0GDA3_9PEZI</name>
<comment type="caution">
    <text evidence="5">The sequence shown here is derived from an EMBL/GenBank/DDBJ whole genome shotgun (WGS) entry which is preliminary data.</text>
</comment>
<accession>A0AAJ0GDA3</accession>
<feature type="region of interest" description="C-terminal hotdog fold" evidence="3">
    <location>
        <begin position="199"/>
        <end position="348"/>
    </location>
</feature>
<keyword evidence="6" id="KW-1185">Reference proteome</keyword>
<dbReference type="Proteomes" id="UP001271007">
    <property type="component" value="Unassembled WGS sequence"/>
</dbReference>
<feature type="active site" description="Proton acceptor; for dehydratase activity" evidence="3">
    <location>
        <position position="57"/>
    </location>
</feature>
<evidence type="ECO:0000256" key="2">
    <source>
        <dbReference type="ARBA" id="ARBA00022553"/>
    </source>
</evidence>
<keyword evidence="1" id="KW-0596">Phosphopantetheine</keyword>
<dbReference type="NCBIfam" id="TIGR04532">
    <property type="entry name" value="PT_fungal_PKS"/>
    <property type="match status" value="1"/>
</dbReference>
<keyword evidence="2" id="KW-0597">Phosphoprotein</keyword>
<dbReference type="Pfam" id="PF14765">
    <property type="entry name" value="PS-DH"/>
    <property type="match status" value="1"/>
</dbReference>
<feature type="active site" description="Proton donor; for dehydratase activity" evidence="3">
    <location>
        <position position="258"/>
    </location>
</feature>
<organism evidence="5 6">
    <name type="scientific">Extremus antarcticus</name>
    <dbReference type="NCBI Taxonomy" id="702011"/>
    <lineage>
        <taxon>Eukaryota</taxon>
        <taxon>Fungi</taxon>
        <taxon>Dikarya</taxon>
        <taxon>Ascomycota</taxon>
        <taxon>Pezizomycotina</taxon>
        <taxon>Dothideomycetes</taxon>
        <taxon>Dothideomycetidae</taxon>
        <taxon>Mycosphaerellales</taxon>
        <taxon>Extremaceae</taxon>
        <taxon>Extremus</taxon>
    </lineage>
</organism>
<dbReference type="InterPro" id="IPR049551">
    <property type="entry name" value="PKS_DH_C"/>
</dbReference>
<dbReference type="Gene3D" id="3.10.129.110">
    <property type="entry name" value="Polyketide synthase dehydratase"/>
    <property type="match status" value="1"/>
</dbReference>
<dbReference type="AlphaFoldDB" id="A0AAJ0GDA3"/>
<dbReference type="InterPro" id="IPR030918">
    <property type="entry name" value="PT_fungal_PKS"/>
</dbReference>
<dbReference type="InterPro" id="IPR042104">
    <property type="entry name" value="PKS_dehydratase_sf"/>
</dbReference>
<dbReference type="PROSITE" id="PS52019">
    <property type="entry name" value="PKS_MFAS_DH"/>
    <property type="match status" value="1"/>
</dbReference>
<feature type="region of interest" description="N-terminal hotdog fold" evidence="3">
    <location>
        <begin position="25"/>
        <end position="171"/>
    </location>
</feature>